<evidence type="ECO:0000313" key="6">
    <source>
        <dbReference type="Proteomes" id="UP000612746"/>
    </source>
</evidence>
<dbReference type="GO" id="GO:0000166">
    <property type="term" value="F:nucleotide binding"/>
    <property type="evidence" value="ECO:0007669"/>
    <property type="project" value="InterPro"/>
</dbReference>
<name>A0A8H7Q8N0_9FUNG</name>
<dbReference type="Pfam" id="PF03874">
    <property type="entry name" value="RNA_pol_Rpb4"/>
    <property type="match status" value="1"/>
</dbReference>
<dbReference type="InterPro" id="IPR045222">
    <property type="entry name" value="Rpb4-like"/>
</dbReference>
<feature type="domain" description="RNA polymerase Rpb4/RPC9 core" evidence="4">
    <location>
        <begin position="23"/>
        <end position="145"/>
    </location>
</feature>
<dbReference type="InterPro" id="IPR010997">
    <property type="entry name" value="HRDC-like_sf"/>
</dbReference>
<proteinExistence type="inferred from homology"/>
<dbReference type="PANTHER" id="PTHR21297">
    <property type="entry name" value="DNA-DIRECTED RNA POLYMERASE II"/>
    <property type="match status" value="1"/>
</dbReference>
<dbReference type="SUPFAM" id="SSF47819">
    <property type="entry name" value="HRDC-like"/>
    <property type="match status" value="1"/>
</dbReference>
<evidence type="ECO:0000256" key="2">
    <source>
        <dbReference type="ARBA" id="ARBA00023242"/>
    </source>
</evidence>
<evidence type="ECO:0000313" key="5">
    <source>
        <dbReference type="EMBL" id="KAG2187350.1"/>
    </source>
</evidence>
<dbReference type="OrthoDB" id="2186918at2759"/>
<dbReference type="AlphaFoldDB" id="A0A8H7Q8N0"/>
<sequence>MAHRHIRRGANEEQDAAQLKLGEEFQNAHCLFISELNILLEAQRESKDHSGENRPQTNVLQKTVSYVQSFSRFTNRDSVREVRGYEFSLLAKDSSLSQFEIAQLANLCCDDSEEAKALIPSLHNKIDDDRLQELMNQMLTIKKFQG</sequence>
<dbReference type="EMBL" id="JAEPRA010000003">
    <property type="protein sequence ID" value="KAG2187350.1"/>
    <property type="molecule type" value="Genomic_DNA"/>
</dbReference>
<protein>
    <recommendedName>
        <fullName evidence="4">RNA polymerase Rpb4/RPC9 core domain-containing protein</fullName>
    </recommendedName>
</protein>
<gene>
    <name evidence="5" type="ORF">INT44_005036</name>
</gene>
<comment type="similarity">
    <text evidence="3">Belongs to the eukaryotic RPB4 RNA polymerase subunit family.</text>
</comment>
<accession>A0A8H7Q8N0</accession>
<dbReference type="GO" id="GO:0006352">
    <property type="term" value="P:DNA-templated transcription initiation"/>
    <property type="evidence" value="ECO:0007669"/>
    <property type="project" value="InterPro"/>
</dbReference>
<dbReference type="GO" id="GO:0005634">
    <property type="term" value="C:nucleus"/>
    <property type="evidence" value="ECO:0007669"/>
    <property type="project" value="UniProtKB-SubCell"/>
</dbReference>
<dbReference type="SMART" id="SM00657">
    <property type="entry name" value="RPOL4c"/>
    <property type="match status" value="1"/>
</dbReference>
<evidence type="ECO:0000256" key="1">
    <source>
        <dbReference type="ARBA" id="ARBA00004123"/>
    </source>
</evidence>
<evidence type="ECO:0000256" key="3">
    <source>
        <dbReference type="ARBA" id="ARBA00025724"/>
    </source>
</evidence>
<keyword evidence="2" id="KW-0539">Nucleus</keyword>
<dbReference type="GO" id="GO:0030880">
    <property type="term" value="C:RNA polymerase complex"/>
    <property type="evidence" value="ECO:0007669"/>
    <property type="project" value="InterPro"/>
</dbReference>
<comment type="caution">
    <text evidence="5">The sequence shown here is derived from an EMBL/GenBank/DDBJ whole genome shotgun (WGS) entry which is preliminary data.</text>
</comment>
<evidence type="ECO:0000259" key="4">
    <source>
        <dbReference type="SMART" id="SM00657"/>
    </source>
</evidence>
<organism evidence="5 6">
    <name type="scientific">Umbelopsis vinacea</name>
    <dbReference type="NCBI Taxonomy" id="44442"/>
    <lineage>
        <taxon>Eukaryota</taxon>
        <taxon>Fungi</taxon>
        <taxon>Fungi incertae sedis</taxon>
        <taxon>Mucoromycota</taxon>
        <taxon>Mucoromycotina</taxon>
        <taxon>Umbelopsidomycetes</taxon>
        <taxon>Umbelopsidales</taxon>
        <taxon>Umbelopsidaceae</taxon>
        <taxon>Umbelopsis</taxon>
    </lineage>
</organism>
<reference evidence="5" key="1">
    <citation type="submission" date="2020-12" db="EMBL/GenBank/DDBJ databases">
        <title>Metabolic potential, ecology and presence of endohyphal bacteria is reflected in genomic diversity of Mucoromycotina.</title>
        <authorList>
            <person name="Muszewska A."/>
            <person name="Okrasinska A."/>
            <person name="Steczkiewicz K."/>
            <person name="Drgas O."/>
            <person name="Orlowska M."/>
            <person name="Perlinska-Lenart U."/>
            <person name="Aleksandrzak-Piekarczyk T."/>
            <person name="Szatraj K."/>
            <person name="Zielenkiewicz U."/>
            <person name="Pilsyk S."/>
            <person name="Malc E."/>
            <person name="Mieczkowski P."/>
            <person name="Kruszewska J.S."/>
            <person name="Biernat P."/>
            <person name="Pawlowska J."/>
        </authorList>
    </citation>
    <scope>NUCLEOTIDE SEQUENCE</scope>
    <source>
        <strain evidence="5">WA0000051536</strain>
    </source>
</reference>
<keyword evidence="6" id="KW-1185">Reference proteome</keyword>
<dbReference type="Gene3D" id="1.20.1250.40">
    <property type="match status" value="1"/>
</dbReference>
<dbReference type="InterPro" id="IPR038324">
    <property type="entry name" value="Rpb4/RPC9_sf"/>
</dbReference>
<dbReference type="InterPro" id="IPR006590">
    <property type="entry name" value="RNA_pol_Rpb4/RPC9_core"/>
</dbReference>
<dbReference type="InterPro" id="IPR005574">
    <property type="entry name" value="Rpb4/RPC9"/>
</dbReference>
<comment type="subcellular location">
    <subcellularLocation>
        <location evidence="1">Nucleus</location>
    </subcellularLocation>
</comment>
<dbReference type="Proteomes" id="UP000612746">
    <property type="component" value="Unassembled WGS sequence"/>
</dbReference>